<keyword evidence="11" id="KW-1185">Reference proteome</keyword>
<dbReference type="GO" id="GO:0061630">
    <property type="term" value="F:ubiquitin protein ligase activity"/>
    <property type="evidence" value="ECO:0007669"/>
    <property type="project" value="UniProtKB-EC"/>
</dbReference>
<keyword evidence="4" id="KW-0479">Metal-binding</keyword>
<dbReference type="PROSITE" id="PS00518">
    <property type="entry name" value="ZF_RING_1"/>
    <property type="match status" value="1"/>
</dbReference>
<dbReference type="CDD" id="cd22584">
    <property type="entry name" value="Rcat_RBR_unk"/>
    <property type="match status" value="1"/>
</dbReference>
<dbReference type="GO" id="GO:0008270">
    <property type="term" value="F:zinc ion binding"/>
    <property type="evidence" value="ECO:0007669"/>
    <property type="project" value="UniProtKB-KW"/>
</dbReference>
<name>Q2GWG6_CHAGB</name>
<dbReference type="HOGENOM" id="CLU_022048_7_6_1"/>
<evidence type="ECO:0000256" key="4">
    <source>
        <dbReference type="ARBA" id="ARBA00022723"/>
    </source>
</evidence>
<dbReference type="VEuPathDB" id="FungiDB:CHGG_07688"/>
<dbReference type="AlphaFoldDB" id="Q2GWG6"/>
<dbReference type="GO" id="GO:0016567">
    <property type="term" value="P:protein ubiquitination"/>
    <property type="evidence" value="ECO:0007669"/>
    <property type="project" value="InterPro"/>
</dbReference>
<dbReference type="InterPro" id="IPR002867">
    <property type="entry name" value="IBR_dom"/>
</dbReference>
<keyword evidence="3" id="KW-0808">Transferase</keyword>
<dbReference type="OrthoDB" id="10009520at2759"/>
<protein>
    <recommendedName>
        <fullName evidence="2">RBR-type E3 ubiquitin transferase</fullName>
        <ecNumber evidence="2">2.3.2.31</ecNumber>
    </recommendedName>
</protein>
<evidence type="ECO:0000313" key="11">
    <source>
        <dbReference type="Proteomes" id="UP000001056"/>
    </source>
</evidence>
<dbReference type="PANTHER" id="PTHR11685">
    <property type="entry name" value="RBR FAMILY RING FINGER AND IBR DOMAIN-CONTAINING"/>
    <property type="match status" value="1"/>
</dbReference>
<dbReference type="EC" id="2.3.2.31" evidence="2"/>
<evidence type="ECO:0000313" key="10">
    <source>
        <dbReference type="EMBL" id="EAQ86435.1"/>
    </source>
</evidence>
<evidence type="ECO:0000256" key="7">
    <source>
        <dbReference type="ARBA" id="ARBA00022786"/>
    </source>
</evidence>
<dbReference type="PROSITE" id="PS51873">
    <property type="entry name" value="TRIAD"/>
    <property type="match status" value="1"/>
</dbReference>
<dbReference type="OMA" id="ETCTICK"/>
<dbReference type="eggNOG" id="KOG1812">
    <property type="taxonomic scope" value="Eukaryota"/>
</dbReference>
<evidence type="ECO:0000256" key="2">
    <source>
        <dbReference type="ARBA" id="ARBA00012251"/>
    </source>
</evidence>
<dbReference type="InterPro" id="IPR013083">
    <property type="entry name" value="Znf_RING/FYVE/PHD"/>
</dbReference>
<dbReference type="Pfam" id="PF01485">
    <property type="entry name" value="IBR"/>
    <property type="match status" value="2"/>
</dbReference>
<evidence type="ECO:0000256" key="3">
    <source>
        <dbReference type="ARBA" id="ARBA00022679"/>
    </source>
</evidence>
<reference evidence="11" key="1">
    <citation type="journal article" date="2015" name="Genome Announc.">
        <title>Draft genome sequence of the cellulolytic fungus Chaetomium globosum.</title>
        <authorList>
            <person name="Cuomo C.A."/>
            <person name="Untereiner W.A."/>
            <person name="Ma L.-J."/>
            <person name="Grabherr M."/>
            <person name="Birren B.W."/>
        </authorList>
    </citation>
    <scope>NUCLEOTIDE SEQUENCE [LARGE SCALE GENOMIC DNA]</scope>
    <source>
        <strain evidence="11">ATCC 6205 / CBS 148.51 / DSM 1962 / NBRC 6347 / NRRL 1970</strain>
    </source>
</reference>
<keyword evidence="6" id="KW-0863">Zinc-finger</keyword>
<dbReference type="InParanoid" id="Q2GWG6"/>
<gene>
    <name evidence="10" type="ORF">CHGG_07688</name>
</gene>
<dbReference type="SUPFAM" id="SSF57850">
    <property type="entry name" value="RING/U-box"/>
    <property type="match status" value="2"/>
</dbReference>
<accession>Q2GWG6</accession>
<dbReference type="EMBL" id="CH408033">
    <property type="protein sequence ID" value="EAQ86435.1"/>
    <property type="molecule type" value="Genomic_DNA"/>
</dbReference>
<sequence length="470" mass="52459">MDYLDGLDAQTLNLIIQTQLEDLQEIARTHAPKGKGRVGQQDTRADLIAAIDAYSADLTATAQILADEAMCKSIATAVDADADLISAALSQEDQLIQDRELAFRLSGQPRPAATRAQNISQKSFMSTTTDEHVLGKLRALNLSPSPGPAAARLYPEQTHADRPESSSWAQSRRQIVLGTTTVVRKPAVPVVSRTCVACTEIHPVTRLAKSPSCGHEYCQDCLRSLFTSSFTDETLFPPKCCGKVLPIDTCKAFLTQTIVGQYQAKKVEFETPNRTYCQRKSCSAFIPPQFILGGIAYCPQLGCRGQTCSVCKGAAHSGTDCPKDPATQDMLKLAAAENWQRCYSCSRFVELDTGCNHITCRCGAQFCYVCGEVWKRCGCDQWDERNLLNRANVVVDRDPRAREMPQILRQDMVHREMANLMENHECQHRSWRSRGGSHQCEECYHTLPNFIYECRQCQILACRRCRFNRL</sequence>
<keyword evidence="7" id="KW-0833">Ubl conjugation pathway</keyword>
<dbReference type="STRING" id="306901.Q2GWG6"/>
<organism evidence="10 11">
    <name type="scientific">Chaetomium globosum (strain ATCC 6205 / CBS 148.51 / DSM 1962 / NBRC 6347 / NRRL 1970)</name>
    <name type="common">Soil fungus</name>
    <dbReference type="NCBI Taxonomy" id="306901"/>
    <lineage>
        <taxon>Eukaryota</taxon>
        <taxon>Fungi</taxon>
        <taxon>Dikarya</taxon>
        <taxon>Ascomycota</taxon>
        <taxon>Pezizomycotina</taxon>
        <taxon>Sordariomycetes</taxon>
        <taxon>Sordariomycetidae</taxon>
        <taxon>Sordariales</taxon>
        <taxon>Chaetomiaceae</taxon>
        <taxon>Chaetomium</taxon>
    </lineage>
</organism>
<dbReference type="GeneID" id="4393613"/>
<dbReference type="Proteomes" id="UP000001056">
    <property type="component" value="Unassembled WGS sequence"/>
</dbReference>
<dbReference type="InterPro" id="IPR017907">
    <property type="entry name" value="Znf_RING_CS"/>
</dbReference>
<dbReference type="Gene3D" id="3.30.40.10">
    <property type="entry name" value="Zinc/RING finger domain, C3HC4 (zinc finger)"/>
    <property type="match status" value="1"/>
</dbReference>
<dbReference type="RefSeq" id="XP_001225344.1">
    <property type="nucleotide sequence ID" value="XM_001225343.1"/>
</dbReference>
<proteinExistence type="predicted"/>
<keyword evidence="5" id="KW-0677">Repeat</keyword>
<comment type="catalytic activity">
    <reaction evidence="1">
        <text>[E2 ubiquitin-conjugating enzyme]-S-ubiquitinyl-L-cysteine + [acceptor protein]-L-lysine = [E2 ubiquitin-conjugating enzyme]-L-cysteine + [acceptor protein]-N(6)-ubiquitinyl-L-lysine.</text>
        <dbReference type="EC" id="2.3.2.31"/>
    </reaction>
</comment>
<dbReference type="CDD" id="cd20335">
    <property type="entry name" value="BRcat_RBR"/>
    <property type="match status" value="1"/>
</dbReference>
<keyword evidence="8" id="KW-0862">Zinc</keyword>
<evidence type="ECO:0000259" key="9">
    <source>
        <dbReference type="PROSITE" id="PS51873"/>
    </source>
</evidence>
<dbReference type="Gene3D" id="1.20.120.1750">
    <property type="match status" value="1"/>
</dbReference>
<evidence type="ECO:0000256" key="1">
    <source>
        <dbReference type="ARBA" id="ARBA00001798"/>
    </source>
</evidence>
<evidence type="ECO:0000256" key="6">
    <source>
        <dbReference type="ARBA" id="ARBA00022771"/>
    </source>
</evidence>
<dbReference type="InterPro" id="IPR031127">
    <property type="entry name" value="E3_UB_ligase_RBR"/>
</dbReference>
<feature type="domain" description="RING-type" evidence="9">
    <location>
        <begin position="191"/>
        <end position="383"/>
    </location>
</feature>
<evidence type="ECO:0000256" key="5">
    <source>
        <dbReference type="ARBA" id="ARBA00022737"/>
    </source>
</evidence>
<dbReference type="InterPro" id="IPR044066">
    <property type="entry name" value="TRIAD_supradom"/>
</dbReference>
<evidence type="ECO:0000256" key="8">
    <source>
        <dbReference type="ARBA" id="ARBA00022833"/>
    </source>
</evidence>